<keyword evidence="5 10" id="KW-0067">ATP-binding</keyword>
<evidence type="ECO:0000259" key="13">
    <source>
        <dbReference type="Pfam" id="PF02875"/>
    </source>
</evidence>
<dbReference type="Pfam" id="PF08245">
    <property type="entry name" value="Mur_ligase_M"/>
    <property type="match status" value="1"/>
</dbReference>
<feature type="binding site" evidence="10">
    <location>
        <begin position="99"/>
        <end position="105"/>
    </location>
    <ligand>
        <name>ATP</name>
        <dbReference type="ChEBI" id="CHEBI:30616"/>
    </ligand>
</feature>
<dbReference type="SUPFAM" id="SSF53623">
    <property type="entry name" value="MurD-like peptide ligases, catalytic domain"/>
    <property type="match status" value="1"/>
</dbReference>
<dbReference type="PANTHER" id="PTHR43024:SF1">
    <property type="entry name" value="UDP-N-ACETYLMURAMOYL-TRIPEPTIDE--D-ALANYL-D-ALANINE LIGASE"/>
    <property type="match status" value="1"/>
</dbReference>
<dbReference type="InterPro" id="IPR035911">
    <property type="entry name" value="MurE/MurF_N"/>
</dbReference>
<dbReference type="GO" id="GO:0008766">
    <property type="term" value="F:UDP-N-acetylmuramoylalanyl-D-glutamyl-2,6-diaminopimelate-D-alanyl-D-alanine ligase activity"/>
    <property type="evidence" value="ECO:0007669"/>
    <property type="project" value="RHEA"/>
</dbReference>
<keyword evidence="2 10" id="KW-0436">Ligase</keyword>
<dbReference type="InterPro" id="IPR013221">
    <property type="entry name" value="Mur_ligase_cen"/>
</dbReference>
<feature type="domain" description="Mur ligase N-terminal catalytic" evidence="12">
    <location>
        <begin position="18"/>
        <end position="65"/>
    </location>
</feature>
<evidence type="ECO:0000256" key="6">
    <source>
        <dbReference type="ARBA" id="ARBA00022960"/>
    </source>
</evidence>
<feature type="domain" description="Mur ligase central" evidence="14">
    <location>
        <begin position="97"/>
        <end position="283"/>
    </location>
</feature>
<reference evidence="15 16" key="1">
    <citation type="journal article" date="2014" name="PLoS ONE">
        <title>The first complete genome sequence of the class fimbriimonadia in the phylum armatimonadetes.</title>
        <authorList>
            <person name="Hu Z.Y."/>
            <person name="Wang Y.Z."/>
            <person name="Im W.T."/>
            <person name="Wang S.Y."/>
            <person name="Zhao G.P."/>
            <person name="Zheng H.J."/>
            <person name="Quan Z.X."/>
        </authorList>
    </citation>
    <scope>NUCLEOTIDE SEQUENCE [LARGE SCALE GENOMIC DNA]</scope>
    <source>
        <strain evidence="15">Gsoil 348</strain>
    </source>
</reference>
<dbReference type="HOGENOM" id="CLU_031507_1_2_0"/>
<dbReference type="InterPro" id="IPR036565">
    <property type="entry name" value="Mur-like_cat_sf"/>
</dbReference>
<evidence type="ECO:0000256" key="8">
    <source>
        <dbReference type="ARBA" id="ARBA00023306"/>
    </source>
</evidence>
<dbReference type="NCBIfam" id="TIGR01143">
    <property type="entry name" value="murF"/>
    <property type="match status" value="1"/>
</dbReference>
<dbReference type="HAMAP" id="MF_02019">
    <property type="entry name" value="MurF"/>
    <property type="match status" value="1"/>
</dbReference>
<dbReference type="KEGG" id="fgi:OP10G_4790"/>
<evidence type="ECO:0000256" key="4">
    <source>
        <dbReference type="ARBA" id="ARBA00022741"/>
    </source>
</evidence>
<keyword evidence="4 10" id="KW-0547">Nucleotide-binding</keyword>
<organism evidence="15 16">
    <name type="scientific">Fimbriimonas ginsengisoli Gsoil 348</name>
    <dbReference type="NCBI Taxonomy" id="661478"/>
    <lineage>
        <taxon>Bacteria</taxon>
        <taxon>Bacillati</taxon>
        <taxon>Armatimonadota</taxon>
        <taxon>Fimbriimonadia</taxon>
        <taxon>Fimbriimonadales</taxon>
        <taxon>Fimbriimonadaceae</taxon>
        <taxon>Fimbriimonas</taxon>
    </lineage>
</organism>
<dbReference type="EMBL" id="CP007139">
    <property type="protein sequence ID" value="AIE88158.1"/>
    <property type="molecule type" value="Genomic_DNA"/>
</dbReference>
<comment type="pathway">
    <text evidence="10 11">Cell wall biogenesis; peptidoglycan biosynthesis.</text>
</comment>
<dbReference type="InterPro" id="IPR051046">
    <property type="entry name" value="MurCDEF_CellWall_CoF430Synth"/>
</dbReference>
<dbReference type="InterPro" id="IPR000713">
    <property type="entry name" value="Mur_ligase_N"/>
</dbReference>
<dbReference type="GO" id="GO:0009252">
    <property type="term" value="P:peptidoglycan biosynthetic process"/>
    <property type="evidence" value="ECO:0007669"/>
    <property type="project" value="UniProtKB-UniRule"/>
</dbReference>
<dbReference type="Gene3D" id="3.40.1190.10">
    <property type="entry name" value="Mur-like, catalytic domain"/>
    <property type="match status" value="1"/>
</dbReference>
<dbReference type="EC" id="6.3.2.10" evidence="10 11"/>
<evidence type="ECO:0000256" key="9">
    <source>
        <dbReference type="ARBA" id="ARBA00023316"/>
    </source>
</evidence>
<dbReference type="GO" id="GO:0008360">
    <property type="term" value="P:regulation of cell shape"/>
    <property type="evidence" value="ECO:0007669"/>
    <property type="project" value="UniProtKB-KW"/>
</dbReference>
<dbReference type="Pfam" id="PF02875">
    <property type="entry name" value="Mur_ligase_C"/>
    <property type="match status" value="1"/>
</dbReference>
<dbReference type="Proteomes" id="UP000027982">
    <property type="component" value="Chromosome"/>
</dbReference>
<dbReference type="Gene3D" id="3.90.190.20">
    <property type="entry name" value="Mur ligase, C-terminal domain"/>
    <property type="match status" value="1"/>
</dbReference>
<dbReference type="GO" id="GO:0071555">
    <property type="term" value="P:cell wall organization"/>
    <property type="evidence" value="ECO:0007669"/>
    <property type="project" value="UniProtKB-KW"/>
</dbReference>
<dbReference type="PANTHER" id="PTHR43024">
    <property type="entry name" value="UDP-N-ACETYLMURAMOYL-TRIPEPTIDE--D-ALANYL-D-ALANINE LIGASE"/>
    <property type="match status" value="1"/>
</dbReference>
<protein>
    <recommendedName>
        <fullName evidence="10 11">UDP-N-acetylmuramoyl-tripeptide--D-alanyl-D-alanine ligase</fullName>
        <ecNumber evidence="10 11">6.3.2.10</ecNumber>
    </recommendedName>
    <alternativeName>
        <fullName evidence="10">D-alanyl-D-alanine-adding enzyme</fullName>
    </alternativeName>
</protein>
<evidence type="ECO:0000256" key="7">
    <source>
        <dbReference type="ARBA" id="ARBA00022984"/>
    </source>
</evidence>
<dbReference type="GO" id="GO:0047480">
    <property type="term" value="F:UDP-N-acetylmuramoyl-tripeptide-D-alanyl-D-alanine ligase activity"/>
    <property type="evidence" value="ECO:0007669"/>
    <property type="project" value="UniProtKB-UniRule"/>
</dbReference>
<dbReference type="SUPFAM" id="SSF53244">
    <property type="entry name" value="MurD-like peptide ligases, peptide-binding domain"/>
    <property type="match status" value="1"/>
</dbReference>
<keyword evidence="6 10" id="KW-0133">Cell shape</keyword>
<evidence type="ECO:0000313" key="15">
    <source>
        <dbReference type="EMBL" id="AIE88158.1"/>
    </source>
</evidence>
<sequence>MLADLLQGKLSGDPDLRVTGFATDSGGGKPGDLFLAIKGARVDGHEFVAEALRTGAVAAVVERPVDGPHILVENLVDALARMGSTLRSGFDGPVIAITGSAGKTTTKEFVAAALSPLGSVLKSEGNRNTEYTSPLLWMDLEPDHRAVVVEMAMRGFGQIRHLAEFTRPTDALITNIGYSHLEQVGSREGIADAKGELLETLPENGVAILWHEDEFLERLSKKTKAKVRTFGYDPGADCLITSYRALDWDACEVGGTLDGIPWEARLPAVGKHIGLNAAAAVLTVAGLGVAPQEAAEALKGARIPPMRMEIVEHRGARVLLDTYNASPPSMIAAIETLSDLPATGRRRAVIGEMRELGDHREAAHRLVGQALAQNGLDEVILFGEPVHFVREAAMEAGMEASHIGIADSIDDVRAFLDRTEPGDAILIKGSRALELERALKP</sequence>
<keyword evidence="7 10" id="KW-0573">Peptidoglycan synthesis</keyword>
<dbReference type="eggNOG" id="COG0770">
    <property type="taxonomic scope" value="Bacteria"/>
</dbReference>
<dbReference type="Gene3D" id="3.40.1390.10">
    <property type="entry name" value="MurE/MurF, N-terminal domain"/>
    <property type="match status" value="1"/>
</dbReference>
<dbReference type="InterPro" id="IPR005863">
    <property type="entry name" value="UDP-N-AcMur_synth"/>
</dbReference>
<dbReference type="AlphaFoldDB" id="A0A068NXB1"/>
<comment type="function">
    <text evidence="10 11">Involved in cell wall formation. Catalyzes the final step in the synthesis of UDP-N-acetylmuramoyl-pentapeptide, the precursor of murein.</text>
</comment>
<evidence type="ECO:0000256" key="11">
    <source>
        <dbReference type="RuleBase" id="RU004136"/>
    </source>
</evidence>
<dbReference type="UniPathway" id="UPA00219"/>
<dbReference type="GO" id="GO:0005737">
    <property type="term" value="C:cytoplasm"/>
    <property type="evidence" value="ECO:0007669"/>
    <property type="project" value="UniProtKB-SubCell"/>
</dbReference>
<comment type="similarity">
    <text evidence="10">Belongs to the MurCDEF family. MurF subfamily.</text>
</comment>
<dbReference type="GO" id="GO:0051301">
    <property type="term" value="P:cell division"/>
    <property type="evidence" value="ECO:0007669"/>
    <property type="project" value="UniProtKB-KW"/>
</dbReference>
<evidence type="ECO:0000256" key="10">
    <source>
        <dbReference type="HAMAP-Rule" id="MF_02019"/>
    </source>
</evidence>
<evidence type="ECO:0000256" key="3">
    <source>
        <dbReference type="ARBA" id="ARBA00022618"/>
    </source>
</evidence>
<evidence type="ECO:0000256" key="1">
    <source>
        <dbReference type="ARBA" id="ARBA00022490"/>
    </source>
</evidence>
<dbReference type="SUPFAM" id="SSF63418">
    <property type="entry name" value="MurE/MurF N-terminal domain"/>
    <property type="match status" value="1"/>
</dbReference>
<feature type="domain" description="Mur ligase C-terminal" evidence="13">
    <location>
        <begin position="306"/>
        <end position="431"/>
    </location>
</feature>
<evidence type="ECO:0000256" key="2">
    <source>
        <dbReference type="ARBA" id="ARBA00022598"/>
    </source>
</evidence>
<keyword evidence="9 10" id="KW-0961">Cell wall biogenesis/degradation</keyword>
<evidence type="ECO:0000313" key="16">
    <source>
        <dbReference type="Proteomes" id="UP000027982"/>
    </source>
</evidence>
<accession>A0A068NXB1</accession>
<dbReference type="Pfam" id="PF01225">
    <property type="entry name" value="Mur_ligase"/>
    <property type="match status" value="1"/>
</dbReference>
<gene>
    <name evidence="10" type="primary">murF</name>
    <name evidence="15" type="ORF">OP10G_4790</name>
</gene>
<comment type="catalytic activity">
    <reaction evidence="10 11">
        <text>D-alanyl-D-alanine + UDP-N-acetyl-alpha-D-muramoyl-L-alanyl-gamma-D-glutamyl-meso-2,6-diaminopimelate + ATP = UDP-N-acetyl-alpha-D-muramoyl-L-alanyl-gamma-D-glutamyl-meso-2,6-diaminopimeloyl-D-alanyl-D-alanine + ADP + phosphate + H(+)</text>
        <dbReference type="Rhea" id="RHEA:28374"/>
        <dbReference type="ChEBI" id="CHEBI:15378"/>
        <dbReference type="ChEBI" id="CHEBI:30616"/>
        <dbReference type="ChEBI" id="CHEBI:43474"/>
        <dbReference type="ChEBI" id="CHEBI:57822"/>
        <dbReference type="ChEBI" id="CHEBI:61386"/>
        <dbReference type="ChEBI" id="CHEBI:83905"/>
        <dbReference type="ChEBI" id="CHEBI:456216"/>
        <dbReference type="EC" id="6.3.2.10"/>
    </reaction>
</comment>
<dbReference type="InterPro" id="IPR036615">
    <property type="entry name" value="Mur_ligase_C_dom_sf"/>
</dbReference>
<dbReference type="InterPro" id="IPR004101">
    <property type="entry name" value="Mur_ligase_C"/>
</dbReference>
<comment type="subcellular location">
    <subcellularLocation>
        <location evidence="10 11">Cytoplasm</location>
    </subcellularLocation>
</comment>
<evidence type="ECO:0000259" key="14">
    <source>
        <dbReference type="Pfam" id="PF08245"/>
    </source>
</evidence>
<keyword evidence="8 10" id="KW-0131">Cell cycle</keyword>
<keyword evidence="3 10" id="KW-0132">Cell division</keyword>
<keyword evidence="16" id="KW-1185">Reference proteome</keyword>
<evidence type="ECO:0000256" key="5">
    <source>
        <dbReference type="ARBA" id="ARBA00022840"/>
    </source>
</evidence>
<dbReference type="GO" id="GO:0005524">
    <property type="term" value="F:ATP binding"/>
    <property type="evidence" value="ECO:0007669"/>
    <property type="project" value="UniProtKB-UniRule"/>
</dbReference>
<evidence type="ECO:0000259" key="12">
    <source>
        <dbReference type="Pfam" id="PF01225"/>
    </source>
</evidence>
<dbReference type="STRING" id="661478.OP10G_4790"/>
<keyword evidence="1 10" id="KW-0963">Cytoplasm</keyword>
<proteinExistence type="inferred from homology"/>
<name>A0A068NXB1_FIMGI</name>